<dbReference type="GO" id="GO:0016757">
    <property type="term" value="F:glycosyltransferase activity"/>
    <property type="evidence" value="ECO:0007669"/>
    <property type="project" value="InterPro"/>
</dbReference>
<feature type="transmembrane region" description="Helical" evidence="1">
    <location>
        <begin position="79"/>
        <end position="100"/>
    </location>
</feature>
<evidence type="ECO:0000313" key="4">
    <source>
        <dbReference type="Proteomes" id="UP000077013"/>
    </source>
</evidence>
<dbReference type="OrthoDB" id="9790710at2"/>
<dbReference type="RefSeq" id="WP_068593150.1">
    <property type="nucleotide sequence ID" value="NZ_LRXL01000049.1"/>
</dbReference>
<gene>
    <name evidence="3" type="ORF">ULVI_12575</name>
</gene>
<protein>
    <recommendedName>
        <fullName evidence="2">Glycosyl transferase family 1 domain-containing protein</fullName>
    </recommendedName>
</protein>
<name>A0A167G8L6_9FLAO</name>
<sequence>MIVILAPYFLPAVEPGGPIKSISGVSEILRDNFRHQIITRNTDFSGQLLDKNTLEKGVSYVSYVSPFQLYREFKKAKLIWLNSLYSIPFSFLPILVLCLFRNKKVLISPRGQLLKGAISPFKKKYLWVYKFIILSARNNVTIHYTHEDEKTNSDSIFKNFNSQVFLNPITEIFKLKPKIHRSASKDFTIGFFGRVVKKKNISFIISLLPFLTKNTTFHVHGFIEDKKYWKHCEKLIQELKLTERVIFFGTYSRADFNKKVDDVDLVVIPSFSENFCHVFFEAISMMRIVVSSDGLPWKDVNKIVPNTLLPLEEQLWVKRIKQIQNMTVADYASEVDELQKYCSKTKQYVSEDILVNFKDLMREQ</sequence>
<dbReference type="Proteomes" id="UP000077013">
    <property type="component" value="Unassembled WGS sequence"/>
</dbReference>
<evidence type="ECO:0000256" key="1">
    <source>
        <dbReference type="SAM" id="Phobius"/>
    </source>
</evidence>
<dbReference type="STRING" id="1763537.ULVI_12575"/>
<dbReference type="EMBL" id="LRXL01000049">
    <property type="protein sequence ID" value="OAB77331.1"/>
    <property type="molecule type" value="Genomic_DNA"/>
</dbReference>
<dbReference type="InterPro" id="IPR001296">
    <property type="entry name" value="Glyco_trans_1"/>
</dbReference>
<dbReference type="Pfam" id="PF00534">
    <property type="entry name" value="Glycos_transf_1"/>
    <property type="match status" value="1"/>
</dbReference>
<dbReference type="SUPFAM" id="SSF53756">
    <property type="entry name" value="UDP-Glycosyltransferase/glycogen phosphorylase"/>
    <property type="match status" value="1"/>
</dbReference>
<evidence type="ECO:0000259" key="2">
    <source>
        <dbReference type="Pfam" id="PF00534"/>
    </source>
</evidence>
<keyword evidence="1" id="KW-0812">Transmembrane</keyword>
<keyword evidence="1" id="KW-0472">Membrane</keyword>
<evidence type="ECO:0000313" key="3">
    <source>
        <dbReference type="EMBL" id="OAB77331.1"/>
    </source>
</evidence>
<feature type="domain" description="Glycosyl transferase family 1" evidence="2">
    <location>
        <begin position="176"/>
        <end position="300"/>
    </location>
</feature>
<reference evidence="3 4" key="1">
    <citation type="submission" date="2016-02" db="EMBL/GenBank/DDBJ databases">
        <title>Ulvibacter sp. LPB0005, isolated from Thais luteostoma.</title>
        <authorList>
            <person name="Shin S.-K."/>
            <person name="Yi H."/>
        </authorList>
    </citation>
    <scope>NUCLEOTIDE SEQUENCE [LARGE SCALE GENOMIC DNA]</scope>
    <source>
        <strain evidence="3 4">LPB0005</strain>
    </source>
</reference>
<dbReference type="Gene3D" id="3.40.50.2000">
    <property type="entry name" value="Glycogen Phosphorylase B"/>
    <property type="match status" value="2"/>
</dbReference>
<accession>A0A167G8L6</accession>
<comment type="caution">
    <text evidence="3">The sequence shown here is derived from an EMBL/GenBank/DDBJ whole genome shotgun (WGS) entry which is preliminary data.</text>
</comment>
<proteinExistence type="predicted"/>
<organism evidence="3 4">
    <name type="scientific">Cochleicola gelatinilyticus</name>
    <dbReference type="NCBI Taxonomy" id="1763537"/>
    <lineage>
        <taxon>Bacteria</taxon>
        <taxon>Pseudomonadati</taxon>
        <taxon>Bacteroidota</taxon>
        <taxon>Flavobacteriia</taxon>
        <taxon>Flavobacteriales</taxon>
        <taxon>Flavobacteriaceae</taxon>
        <taxon>Cochleicola</taxon>
    </lineage>
</organism>
<keyword evidence="4" id="KW-1185">Reference proteome</keyword>
<dbReference type="AlphaFoldDB" id="A0A167G8L6"/>
<keyword evidence="1" id="KW-1133">Transmembrane helix</keyword>